<sequence>VKKRLDNNRSKSCLKRAQVLYSIIKNTLFSTAELKILSKKSQLVPNFKSDEEAFADNVIFDFIFEQIEIEKDETKIETFCKNLVFDYFDTMLEQKKELMERKNDTSASNIKILERHARIGQADKTSSTIAITKHSNELFETLSQKNQSSYKTEKLVNQRKLTNLYFTNKT</sequence>
<dbReference type="EMBL" id="REGN01003053">
    <property type="protein sequence ID" value="RNA24773.1"/>
    <property type="molecule type" value="Genomic_DNA"/>
</dbReference>
<dbReference type="Proteomes" id="UP000276133">
    <property type="component" value="Unassembled WGS sequence"/>
</dbReference>
<evidence type="ECO:0000313" key="2">
    <source>
        <dbReference type="Proteomes" id="UP000276133"/>
    </source>
</evidence>
<feature type="non-terminal residue" evidence="1">
    <location>
        <position position="1"/>
    </location>
</feature>
<evidence type="ECO:0000313" key="1">
    <source>
        <dbReference type="EMBL" id="RNA24773.1"/>
    </source>
</evidence>
<name>A0A3M7RMH0_BRAPC</name>
<dbReference type="AlphaFoldDB" id="A0A3M7RMH0"/>
<accession>A0A3M7RMH0</accession>
<reference evidence="1 2" key="1">
    <citation type="journal article" date="2018" name="Sci. Rep.">
        <title>Genomic signatures of local adaptation to the degree of environmental predictability in rotifers.</title>
        <authorList>
            <person name="Franch-Gras L."/>
            <person name="Hahn C."/>
            <person name="Garcia-Roger E.M."/>
            <person name="Carmona M.J."/>
            <person name="Serra M."/>
            <person name="Gomez A."/>
        </authorList>
    </citation>
    <scope>NUCLEOTIDE SEQUENCE [LARGE SCALE GENOMIC DNA]</scope>
    <source>
        <strain evidence="1">HYR1</strain>
    </source>
</reference>
<comment type="caution">
    <text evidence="1">The sequence shown here is derived from an EMBL/GenBank/DDBJ whole genome shotgun (WGS) entry which is preliminary data.</text>
</comment>
<proteinExistence type="predicted"/>
<gene>
    <name evidence="1" type="ORF">BpHYR1_000467</name>
</gene>
<protein>
    <submittedName>
        <fullName evidence="1">Uncharacterized protein</fullName>
    </submittedName>
</protein>
<keyword evidence="2" id="KW-1185">Reference proteome</keyword>
<organism evidence="1 2">
    <name type="scientific">Brachionus plicatilis</name>
    <name type="common">Marine rotifer</name>
    <name type="synonym">Brachionus muelleri</name>
    <dbReference type="NCBI Taxonomy" id="10195"/>
    <lineage>
        <taxon>Eukaryota</taxon>
        <taxon>Metazoa</taxon>
        <taxon>Spiralia</taxon>
        <taxon>Gnathifera</taxon>
        <taxon>Rotifera</taxon>
        <taxon>Eurotatoria</taxon>
        <taxon>Monogononta</taxon>
        <taxon>Pseudotrocha</taxon>
        <taxon>Ploima</taxon>
        <taxon>Brachionidae</taxon>
        <taxon>Brachionus</taxon>
    </lineage>
</organism>